<dbReference type="EMBL" id="FOAN01000001">
    <property type="protein sequence ID" value="SEK23495.1"/>
    <property type="molecule type" value="Genomic_DNA"/>
</dbReference>
<dbReference type="SUPFAM" id="SSF56563">
    <property type="entry name" value="Major capsid protein gp5"/>
    <property type="match status" value="1"/>
</dbReference>
<gene>
    <name evidence="3" type="ORF">SAMN04515666_1015</name>
</gene>
<dbReference type="RefSeq" id="WP_091828452.1">
    <property type="nucleotide sequence ID" value="NZ_FOAN01000001.1"/>
</dbReference>
<dbReference type="Gene3D" id="3.30.2320.10">
    <property type="entry name" value="hypothetical protein PF0899 domain"/>
    <property type="match status" value="1"/>
</dbReference>
<comment type="subcellular location">
    <subcellularLocation>
        <location evidence="1">Virion</location>
    </subcellularLocation>
</comment>
<keyword evidence="4" id="KW-1185">Reference proteome</keyword>
<sequence>MMHVSRRALVAGLIELKGDDDDPVAGVTRALDTLSRAVDDRLKAVEQKADTSALAGRLDQLEAKLNRSGAGGADEDEGGAEERKSFLSYLRLGNQTPVEDLKALTVSNDPQAGYLAPAEMSTEFIRDLVEFSPVRSVASVRSTSSPAVKYPRRTGVTNAQWEGEVEESEESEPSFGMLEVPVDKLTTFTDISNELLADSGGQAEAEVRLAFAEDFGRKEAIAFLSGSGVKMPEGLLVNGEVPSIVNGHAANLSPDKLIELLYSLPAAYRNAPGARWAMNGTTLAAIRKLKDGQNNFLWQPAFTAGQPETLLGKPVLEMPDMPDIANGATPILYGDFSGYRIVDRLALSVLSDPYTQARRGVTRLNATRRVGGRVIQPAKFRKLRTATS</sequence>
<dbReference type="InterPro" id="IPR024455">
    <property type="entry name" value="Phage_capsid"/>
</dbReference>
<dbReference type="OrthoDB" id="9786516at2"/>
<dbReference type="NCBIfam" id="TIGR01554">
    <property type="entry name" value="major_cap_HK97"/>
    <property type="match status" value="1"/>
</dbReference>
<evidence type="ECO:0000313" key="4">
    <source>
        <dbReference type="Proteomes" id="UP000199664"/>
    </source>
</evidence>
<reference evidence="4" key="1">
    <citation type="submission" date="2016-10" db="EMBL/GenBank/DDBJ databases">
        <authorList>
            <person name="Varghese N."/>
            <person name="Submissions S."/>
        </authorList>
    </citation>
    <scope>NUCLEOTIDE SEQUENCE [LARGE SCALE GENOMIC DNA]</scope>
    <source>
        <strain evidence="4">LMG 26383,CCUG 61248,R- 45681</strain>
    </source>
</reference>
<dbReference type="STRING" id="1036779.SAMN04515666_1015"/>
<organism evidence="3 4">
    <name type="scientific">Bosea lupini</name>
    <dbReference type="NCBI Taxonomy" id="1036779"/>
    <lineage>
        <taxon>Bacteria</taxon>
        <taxon>Pseudomonadati</taxon>
        <taxon>Pseudomonadota</taxon>
        <taxon>Alphaproteobacteria</taxon>
        <taxon>Hyphomicrobiales</taxon>
        <taxon>Boseaceae</taxon>
        <taxon>Bosea</taxon>
    </lineage>
</organism>
<dbReference type="AlphaFoldDB" id="A0A1H7FJL2"/>
<dbReference type="Pfam" id="PF05065">
    <property type="entry name" value="Phage_capsid"/>
    <property type="match status" value="1"/>
</dbReference>
<evidence type="ECO:0000259" key="2">
    <source>
        <dbReference type="Pfam" id="PF05065"/>
    </source>
</evidence>
<protein>
    <submittedName>
        <fullName evidence="3">Phage major capsid protein, HK97 family</fullName>
    </submittedName>
</protein>
<evidence type="ECO:0000256" key="1">
    <source>
        <dbReference type="ARBA" id="ARBA00004328"/>
    </source>
</evidence>
<dbReference type="Proteomes" id="UP000199664">
    <property type="component" value="Unassembled WGS sequence"/>
</dbReference>
<dbReference type="Gene3D" id="3.30.2400.10">
    <property type="entry name" value="Major capsid protein gp5"/>
    <property type="match status" value="1"/>
</dbReference>
<accession>A0A1H7FJL2</accession>
<name>A0A1H7FJL2_9HYPH</name>
<dbReference type="InterPro" id="IPR054612">
    <property type="entry name" value="Phage_capsid-like_C"/>
</dbReference>
<proteinExistence type="predicted"/>
<evidence type="ECO:0000313" key="3">
    <source>
        <dbReference type="EMBL" id="SEK23495.1"/>
    </source>
</evidence>
<feature type="domain" description="Phage capsid-like C-terminal" evidence="2">
    <location>
        <begin position="113"/>
        <end position="383"/>
    </location>
</feature>